<gene>
    <name evidence="1" type="ORF">NCTC10181_00179</name>
</gene>
<evidence type="ECO:0000313" key="2">
    <source>
        <dbReference type="Proteomes" id="UP000290985"/>
    </source>
</evidence>
<dbReference type="Gene3D" id="3.90.320.10">
    <property type="match status" value="1"/>
</dbReference>
<keyword evidence="2" id="KW-1185">Reference proteome</keyword>
<sequence length="276" mass="32184">MVKRKFYNNIHYVVDEENKVVRLNPDFHSDLLSFDKYKGFKKIGGSTIGDVLLTGGFKSQFSAFCHISRLKLPVLSKKYVNAGTILEPRVFEAFRAAYPNEEILNYEASKYNYNFFEGKNDYIIGVPDGYLPSKNCVLEIKTAGESKIDKWEKEVDPSYRKQAQLYGYLMQADFYKIIALFLKEQEGDYLHPELVDLKKRKIKAFDFKVNYQEAEDDILKVKNWFLYYTQSGVSPQYNLSIDADQIEYLKCSTPQEWEQLLQHWIEVGKADPDCEA</sequence>
<dbReference type="SUPFAM" id="SSF52980">
    <property type="entry name" value="Restriction endonuclease-like"/>
    <property type="match status" value="1"/>
</dbReference>
<accession>A0A449B168</accession>
<proteinExistence type="predicted"/>
<dbReference type="AlphaFoldDB" id="A0A449B168"/>
<protein>
    <recommendedName>
        <fullName evidence="3">YqaJ viral recombinase domain-containing protein</fullName>
    </recommendedName>
</protein>
<dbReference type="InterPro" id="IPR011604">
    <property type="entry name" value="PDDEXK-like_dom_sf"/>
</dbReference>
<dbReference type="RefSeq" id="WP_197723777.1">
    <property type="nucleotide sequence ID" value="NZ_LR215036.1"/>
</dbReference>
<name>A0A449B168_9BACT</name>
<organism evidence="1 2">
    <name type="scientific">Mycoplasmopsis citelli</name>
    <dbReference type="NCBI Taxonomy" id="171281"/>
    <lineage>
        <taxon>Bacteria</taxon>
        <taxon>Bacillati</taxon>
        <taxon>Mycoplasmatota</taxon>
        <taxon>Mycoplasmoidales</taxon>
        <taxon>Metamycoplasmataceae</taxon>
        <taxon>Mycoplasmopsis</taxon>
    </lineage>
</organism>
<dbReference type="EMBL" id="LR215036">
    <property type="protein sequence ID" value="VEU74342.1"/>
    <property type="molecule type" value="Genomic_DNA"/>
</dbReference>
<dbReference type="InterPro" id="IPR011335">
    <property type="entry name" value="Restrct_endonuc-II-like"/>
</dbReference>
<dbReference type="KEGG" id="mcit:NCTC10181_00179"/>
<evidence type="ECO:0008006" key="3">
    <source>
        <dbReference type="Google" id="ProtNLM"/>
    </source>
</evidence>
<dbReference type="Proteomes" id="UP000290985">
    <property type="component" value="Chromosome"/>
</dbReference>
<dbReference type="NCBIfam" id="NF045870">
    <property type="entry name" value="MAGa7180_fam_nucl"/>
    <property type="match status" value="1"/>
</dbReference>
<evidence type="ECO:0000313" key="1">
    <source>
        <dbReference type="EMBL" id="VEU74342.1"/>
    </source>
</evidence>
<reference evidence="1 2" key="1">
    <citation type="submission" date="2019-01" db="EMBL/GenBank/DDBJ databases">
        <authorList>
            <consortium name="Pathogen Informatics"/>
        </authorList>
    </citation>
    <scope>NUCLEOTIDE SEQUENCE [LARGE SCALE GENOMIC DNA]</scope>
    <source>
        <strain evidence="1 2">NCTC10181</strain>
    </source>
</reference>